<reference evidence="1" key="2">
    <citation type="submission" date="2021-04" db="EMBL/GenBank/DDBJ databases">
        <authorList>
            <person name="Gilroy R."/>
        </authorList>
    </citation>
    <scope>NUCLEOTIDE SEQUENCE</scope>
    <source>
        <strain evidence="1">CHK165-2605</strain>
    </source>
</reference>
<evidence type="ECO:0000313" key="1">
    <source>
        <dbReference type="EMBL" id="HJC44388.1"/>
    </source>
</evidence>
<reference evidence="1" key="1">
    <citation type="journal article" date="2021" name="PeerJ">
        <title>Extensive microbial diversity within the chicken gut microbiome revealed by metagenomics and culture.</title>
        <authorList>
            <person name="Gilroy R."/>
            <person name="Ravi A."/>
            <person name="Getino M."/>
            <person name="Pursley I."/>
            <person name="Horton D.L."/>
            <person name="Alikhan N.F."/>
            <person name="Baker D."/>
            <person name="Gharbi K."/>
            <person name="Hall N."/>
            <person name="Watson M."/>
            <person name="Adriaenssens E.M."/>
            <person name="Foster-Nyarko E."/>
            <person name="Jarju S."/>
            <person name="Secka A."/>
            <person name="Antonio M."/>
            <person name="Oren A."/>
            <person name="Chaudhuri R.R."/>
            <person name="La Ragione R."/>
            <person name="Hildebrand F."/>
            <person name="Pallen M.J."/>
        </authorList>
    </citation>
    <scope>NUCLEOTIDE SEQUENCE</scope>
    <source>
        <strain evidence="1">CHK165-2605</strain>
    </source>
</reference>
<proteinExistence type="predicted"/>
<protein>
    <submittedName>
        <fullName evidence="1">Uncharacterized protein</fullName>
    </submittedName>
</protein>
<organism evidence="1 2">
    <name type="scientific">Candidatus Mediterraneibacter gallistercoris</name>
    <dbReference type="NCBI Taxonomy" id="2838671"/>
    <lineage>
        <taxon>Bacteria</taxon>
        <taxon>Bacillati</taxon>
        <taxon>Bacillota</taxon>
        <taxon>Clostridia</taxon>
        <taxon>Lachnospirales</taxon>
        <taxon>Lachnospiraceae</taxon>
        <taxon>Mediterraneibacter</taxon>
    </lineage>
</organism>
<comment type="caution">
    <text evidence="1">The sequence shown here is derived from an EMBL/GenBank/DDBJ whole genome shotgun (WGS) entry which is preliminary data.</text>
</comment>
<dbReference type="AlphaFoldDB" id="A0A9D2P8M2"/>
<accession>A0A9D2P8M2</accession>
<gene>
    <name evidence="1" type="ORF">H9756_12075</name>
</gene>
<name>A0A9D2P8M2_9FIRM</name>
<dbReference type="Pfam" id="PF20092">
    <property type="entry name" value="DUF6483"/>
    <property type="match status" value="1"/>
</dbReference>
<dbReference type="InterPro" id="IPR045507">
    <property type="entry name" value="DUF6483"/>
</dbReference>
<evidence type="ECO:0000313" key="2">
    <source>
        <dbReference type="Proteomes" id="UP000823895"/>
    </source>
</evidence>
<dbReference type="Proteomes" id="UP000823895">
    <property type="component" value="Unassembled WGS sequence"/>
</dbReference>
<sequence length="129" mass="15247">MLEDKDYVMRIVHEWIRTLIKLIFNKDIDKEEDAEIPLEVMEQFRKLQAMIDSGEINEAENILVDGLKEGDRTYFEMSLLFYEKLSGKTDEFLAEHDYSRQEVVDGLKYVVDYYGYGSLLEAFTEDIEL</sequence>
<dbReference type="EMBL" id="DWWI01000255">
    <property type="protein sequence ID" value="HJC44388.1"/>
    <property type="molecule type" value="Genomic_DNA"/>
</dbReference>